<dbReference type="Pfam" id="PF16501">
    <property type="entry name" value="SCAPER_N"/>
    <property type="match status" value="1"/>
</dbReference>
<feature type="region of interest" description="Disordered" evidence="1">
    <location>
        <begin position="188"/>
        <end position="255"/>
    </location>
</feature>
<sequence length="900" mass="101243">MLETDGARIKAMRSAPSMKLEAIHPAMDNDQEHDEKEVDDDEHDDAREEDACPSPSRENVYGSDDEDKPDDDVEQVEEDDVGAHDDDDDEEMGRVSFKQRLWEYLVRNVNSAVDELYCMCELESIPSRCEDAARVLQACQDDFIKLLELIQMQTKSSTQKSLAWEVKKGSNADKPTVAKALEHMAKVYPRSTPKSTHHHHRRNSTSSNGSDQRSKAKPRPVPAPASSPKFQPKLSLPRKPKRSPSETKLLSEQRLDTVTANKHAIESARLSRIRLAAERMQHVTSRNASSRKKQEQLMWAKLDRADRLKEAHLRWIVTKAGSENTKVDEINFIQSMIHQDRKIELQQRLDHVASRRETVLDEIKKKASLKAESIRALAKAKEASLNQKIHDIQRRHEGVQARRLSYQQAKKPRRPRSSHPQEKMAQHLLSLETSMARTMNKNAQRLRDRMKAHTKHGFQGPVPAHAPTLAAQVEGLVQCLSSPSDVDQALGDVSRFLQATTDGDAALHLFRKLRGLTLTVRALTHAQRSGNVETMVNALRVLLLVCGGQRTNVECLLAENLVLPLVDVLRWGLTVTDDNGRHTVLLWAFPAVAMTLVSPSSPKMDMVRQDIIRYIVNSGILFRIVDKLAQVPIPPAEGDESFRLLVSCVHFLAALTTTCTKTLVVSMADLRLPLVKILKSTGLVGIVAALVSWFPLQLFHDCHESSVTPSSVAFATLVLHVLNNIARLDLVWFQDTLGSPLNQPTFLHLVASVLNKHQTDRCLDDLVVQIVVLLGHYALRHASHQETLRWGHVSMIQRLTNLPFAFFCEPRFKDALFPTLIAICDGEADNSVILETDVHCMLLVAYLRRLKSSQQAMDVHAWPSGNVQIEAWVHVAERLPIELWDDALAFFEARVHASTS</sequence>
<dbReference type="STRING" id="1156394.T0RH55"/>
<evidence type="ECO:0000313" key="3">
    <source>
        <dbReference type="EMBL" id="EQC29142.1"/>
    </source>
</evidence>
<dbReference type="Proteomes" id="UP000030762">
    <property type="component" value="Unassembled WGS sequence"/>
</dbReference>
<dbReference type="RefSeq" id="XP_008617320.1">
    <property type="nucleotide sequence ID" value="XM_008619098.1"/>
</dbReference>
<evidence type="ECO:0000259" key="2">
    <source>
        <dbReference type="Pfam" id="PF16501"/>
    </source>
</evidence>
<dbReference type="OrthoDB" id="71500at2759"/>
<reference evidence="3 4" key="1">
    <citation type="submission" date="2012-04" db="EMBL/GenBank/DDBJ databases">
        <title>The Genome Sequence of Saprolegnia declina VS20.</title>
        <authorList>
            <consortium name="The Broad Institute Genome Sequencing Platform"/>
            <person name="Russ C."/>
            <person name="Nusbaum C."/>
            <person name="Tyler B."/>
            <person name="van West P."/>
            <person name="Dieguez-Uribeondo J."/>
            <person name="de Bruijn I."/>
            <person name="Tripathy S."/>
            <person name="Jiang R."/>
            <person name="Young S.K."/>
            <person name="Zeng Q."/>
            <person name="Gargeya S."/>
            <person name="Fitzgerald M."/>
            <person name="Haas B."/>
            <person name="Abouelleil A."/>
            <person name="Alvarado L."/>
            <person name="Arachchi H.M."/>
            <person name="Berlin A."/>
            <person name="Chapman S.B."/>
            <person name="Goldberg J."/>
            <person name="Griggs A."/>
            <person name="Gujja S."/>
            <person name="Hansen M."/>
            <person name="Howarth C."/>
            <person name="Imamovic A."/>
            <person name="Larimer J."/>
            <person name="McCowen C."/>
            <person name="Montmayeur A."/>
            <person name="Murphy C."/>
            <person name="Neiman D."/>
            <person name="Pearson M."/>
            <person name="Priest M."/>
            <person name="Roberts A."/>
            <person name="Saif S."/>
            <person name="Shea T."/>
            <person name="Sisk P."/>
            <person name="Sykes S."/>
            <person name="Wortman J."/>
            <person name="Nusbaum C."/>
            <person name="Birren B."/>
        </authorList>
    </citation>
    <scope>NUCLEOTIDE SEQUENCE [LARGE SCALE GENOMIC DNA]</scope>
    <source>
        <strain evidence="3 4">VS20</strain>
    </source>
</reference>
<dbReference type="OMA" id="CMCELES"/>
<gene>
    <name evidence="3" type="ORF">SDRG_13015</name>
</gene>
<feature type="region of interest" description="Disordered" evidence="1">
    <location>
        <begin position="395"/>
        <end position="423"/>
    </location>
</feature>
<dbReference type="PANTHER" id="PTHR31434:SF2">
    <property type="entry name" value="S PHASE CYCLIN A-ASSOCIATED PROTEIN IN THE ENDOPLASMIC RETICULUM"/>
    <property type="match status" value="1"/>
</dbReference>
<evidence type="ECO:0000313" key="4">
    <source>
        <dbReference type="Proteomes" id="UP000030762"/>
    </source>
</evidence>
<feature type="domain" description="S phase cyclin A-associated protein in the endoplasmic reticulum N-terminal" evidence="2">
    <location>
        <begin position="94"/>
        <end position="172"/>
    </location>
</feature>
<evidence type="ECO:0000256" key="1">
    <source>
        <dbReference type="SAM" id="MobiDB-lite"/>
    </source>
</evidence>
<protein>
    <recommendedName>
        <fullName evidence="2">S phase cyclin A-associated protein in the endoplasmic reticulum N-terminal domain-containing protein</fullName>
    </recommendedName>
</protein>
<keyword evidence="4" id="KW-1185">Reference proteome</keyword>
<feature type="compositionally biased region" description="Basic and acidic residues" evidence="1">
    <location>
        <begin position="243"/>
        <end position="255"/>
    </location>
</feature>
<feature type="compositionally biased region" description="Acidic residues" evidence="1">
    <location>
        <begin position="29"/>
        <end position="43"/>
    </location>
</feature>
<dbReference type="VEuPathDB" id="FungiDB:SDRG_13015"/>
<dbReference type="AlphaFoldDB" id="T0RH55"/>
<dbReference type="GeneID" id="19953742"/>
<accession>T0RH55</accession>
<proteinExistence type="predicted"/>
<name>T0RH55_SAPDV</name>
<dbReference type="PANTHER" id="PTHR31434">
    <property type="entry name" value="S PHASE CYCLIN A-ASSOCIATED PROTEIN IN THE ENDOPLASMIC RETICULUM"/>
    <property type="match status" value="1"/>
</dbReference>
<dbReference type="EMBL" id="JH767186">
    <property type="protein sequence ID" value="EQC29142.1"/>
    <property type="molecule type" value="Genomic_DNA"/>
</dbReference>
<feature type="region of interest" description="Disordered" evidence="1">
    <location>
        <begin position="1"/>
        <end position="92"/>
    </location>
</feature>
<feature type="compositionally biased region" description="Acidic residues" evidence="1">
    <location>
        <begin position="63"/>
        <end position="91"/>
    </location>
</feature>
<dbReference type="InterPro" id="IPR011989">
    <property type="entry name" value="ARM-like"/>
</dbReference>
<dbReference type="InParanoid" id="T0RH55"/>
<organism evidence="3 4">
    <name type="scientific">Saprolegnia diclina (strain VS20)</name>
    <dbReference type="NCBI Taxonomy" id="1156394"/>
    <lineage>
        <taxon>Eukaryota</taxon>
        <taxon>Sar</taxon>
        <taxon>Stramenopiles</taxon>
        <taxon>Oomycota</taxon>
        <taxon>Saprolegniomycetes</taxon>
        <taxon>Saprolegniales</taxon>
        <taxon>Saprolegniaceae</taxon>
        <taxon>Saprolegnia</taxon>
    </lineage>
</organism>
<dbReference type="Gene3D" id="1.25.10.10">
    <property type="entry name" value="Leucine-rich Repeat Variant"/>
    <property type="match status" value="1"/>
</dbReference>
<dbReference type="eggNOG" id="KOG4722">
    <property type="taxonomic scope" value="Eukaryota"/>
</dbReference>
<dbReference type="InterPro" id="IPR032446">
    <property type="entry name" value="SCAPER_N"/>
</dbReference>